<evidence type="ECO:0000313" key="2">
    <source>
        <dbReference type="Proteomes" id="UP000031338"/>
    </source>
</evidence>
<dbReference type="GO" id="GO:0004318">
    <property type="term" value="F:enoyl-[acyl-carrier-protein] reductase (NADH) activity"/>
    <property type="evidence" value="ECO:0007669"/>
    <property type="project" value="UniProtKB-EC"/>
</dbReference>
<dbReference type="EMBL" id="JRVC01000013">
    <property type="protein sequence ID" value="KHS45225.1"/>
    <property type="molecule type" value="Genomic_DNA"/>
</dbReference>
<reference evidence="1 2" key="1">
    <citation type="submission" date="2014-10" db="EMBL/GenBank/DDBJ databases">
        <title>Draft genome sequence of Novosphingobium subterraneum DSM 12447.</title>
        <authorList>
            <person name="Gan H.M."/>
            <person name="Gan H.Y."/>
            <person name="Savka M.A."/>
        </authorList>
    </citation>
    <scope>NUCLEOTIDE SEQUENCE [LARGE SCALE GENOMIC DNA]</scope>
    <source>
        <strain evidence="1 2">DSM 12447</strain>
    </source>
</reference>
<protein>
    <submittedName>
        <fullName evidence="1">Enoyl-[acyl-carrier-protein] reductase [NADH]</fullName>
        <ecNumber evidence="1">1.3.1.9</ecNumber>
    </submittedName>
</protein>
<keyword evidence="1" id="KW-0560">Oxidoreductase</keyword>
<dbReference type="EC" id="1.3.1.9" evidence="1"/>
<dbReference type="InterPro" id="IPR036291">
    <property type="entry name" value="NAD(P)-bd_dom_sf"/>
</dbReference>
<dbReference type="STRING" id="48936.NJ75_02814"/>
<dbReference type="Pfam" id="PF13561">
    <property type="entry name" value="adh_short_C2"/>
    <property type="match status" value="1"/>
</dbReference>
<dbReference type="PROSITE" id="PS51257">
    <property type="entry name" value="PROKAR_LIPOPROTEIN"/>
    <property type="match status" value="1"/>
</dbReference>
<dbReference type="Proteomes" id="UP000031338">
    <property type="component" value="Unassembled WGS sequence"/>
</dbReference>
<dbReference type="PATRIC" id="fig|48936.3.peg.2828"/>
<accession>A0A0B8ZG04</accession>
<comment type="caution">
    <text evidence="1">The sequence shown here is derived from an EMBL/GenBank/DDBJ whole genome shotgun (WGS) entry which is preliminary data.</text>
</comment>
<name>A0A0B8ZG04_9SPHN</name>
<dbReference type="SUPFAM" id="SSF51735">
    <property type="entry name" value="NAD(P)-binding Rossmann-fold domains"/>
    <property type="match status" value="1"/>
</dbReference>
<proteinExistence type="predicted"/>
<dbReference type="InterPro" id="IPR002347">
    <property type="entry name" value="SDR_fam"/>
</dbReference>
<dbReference type="Gene3D" id="3.40.50.720">
    <property type="entry name" value="NAD(P)-binding Rossmann-like Domain"/>
    <property type="match status" value="1"/>
</dbReference>
<evidence type="ECO:0000313" key="1">
    <source>
        <dbReference type="EMBL" id="KHS45225.1"/>
    </source>
</evidence>
<keyword evidence="2" id="KW-1185">Reference proteome</keyword>
<organism evidence="1 2">
    <name type="scientific">Novosphingobium subterraneum</name>
    <dbReference type="NCBI Taxonomy" id="48936"/>
    <lineage>
        <taxon>Bacteria</taxon>
        <taxon>Pseudomonadati</taxon>
        <taxon>Pseudomonadota</taxon>
        <taxon>Alphaproteobacteria</taxon>
        <taxon>Sphingomonadales</taxon>
        <taxon>Sphingomonadaceae</taxon>
        <taxon>Novosphingobium</taxon>
    </lineage>
</organism>
<dbReference type="AlphaFoldDB" id="A0A0B8ZG04"/>
<gene>
    <name evidence="1" type="ORF">NJ75_02814</name>
</gene>
<sequence length="84" mass="8763">MKPLVDLTGKRGLVIGIANAQSIAAGCAQAFHDCGARLAATYLNGKAEPLVAPVAETLGVEWLAACDVRVPGELEALFERVKSE</sequence>